<gene>
    <name evidence="2" type="ORF">CA54_30220</name>
</gene>
<dbReference type="EMBL" id="SJPP01000001">
    <property type="protein sequence ID" value="TWU14179.1"/>
    <property type="molecule type" value="Genomic_DNA"/>
</dbReference>
<comment type="caution">
    <text evidence="2">The sequence shown here is derived from an EMBL/GenBank/DDBJ whole genome shotgun (WGS) entry which is preliminary data.</text>
</comment>
<feature type="region of interest" description="Disordered" evidence="1">
    <location>
        <begin position="50"/>
        <end position="76"/>
    </location>
</feature>
<dbReference type="Proteomes" id="UP000320735">
    <property type="component" value="Unassembled WGS sequence"/>
</dbReference>
<sequence length="96" mass="11025">MLTISVNGSSLPNRVRFRCQTFRNLFGKHQLYQISKHNARLRKRFASSRKKTSAIHYGRSSKTFKNVPAGPENQGFIRPSMGFGNYFFDSPPKDNV</sequence>
<protein>
    <submittedName>
        <fullName evidence="2">Uncharacterized protein</fullName>
    </submittedName>
</protein>
<keyword evidence="3" id="KW-1185">Reference proteome</keyword>
<evidence type="ECO:0000256" key="1">
    <source>
        <dbReference type="SAM" id="MobiDB-lite"/>
    </source>
</evidence>
<evidence type="ECO:0000313" key="3">
    <source>
        <dbReference type="Proteomes" id="UP000320735"/>
    </source>
</evidence>
<accession>A0A5C6BTL4</accession>
<organism evidence="2 3">
    <name type="scientific">Symmachiella macrocystis</name>
    <dbReference type="NCBI Taxonomy" id="2527985"/>
    <lineage>
        <taxon>Bacteria</taxon>
        <taxon>Pseudomonadati</taxon>
        <taxon>Planctomycetota</taxon>
        <taxon>Planctomycetia</taxon>
        <taxon>Planctomycetales</taxon>
        <taxon>Planctomycetaceae</taxon>
        <taxon>Symmachiella</taxon>
    </lineage>
</organism>
<reference evidence="2 3" key="1">
    <citation type="submission" date="2019-02" db="EMBL/GenBank/DDBJ databases">
        <title>Deep-cultivation of Planctomycetes and their phenomic and genomic characterization uncovers novel biology.</title>
        <authorList>
            <person name="Wiegand S."/>
            <person name="Jogler M."/>
            <person name="Boedeker C."/>
            <person name="Pinto D."/>
            <person name="Vollmers J."/>
            <person name="Rivas-Marin E."/>
            <person name="Kohn T."/>
            <person name="Peeters S.H."/>
            <person name="Heuer A."/>
            <person name="Rast P."/>
            <person name="Oberbeckmann S."/>
            <person name="Bunk B."/>
            <person name="Jeske O."/>
            <person name="Meyerdierks A."/>
            <person name="Storesund J.E."/>
            <person name="Kallscheuer N."/>
            <person name="Luecker S."/>
            <person name="Lage O.M."/>
            <person name="Pohl T."/>
            <person name="Merkel B.J."/>
            <person name="Hornburger P."/>
            <person name="Mueller R.-W."/>
            <person name="Bruemmer F."/>
            <person name="Labrenz M."/>
            <person name="Spormann A.M."/>
            <person name="Op Den Camp H."/>
            <person name="Overmann J."/>
            <person name="Amann R."/>
            <person name="Jetten M.S.M."/>
            <person name="Mascher T."/>
            <person name="Medema M.H."/>
            <person name="Devos D.P."/>
            <person name="Kaster A.-K."/>
            <person name="Ovreas L."/>
            <person name="Rohde M."/>
            <person name="Galperin M.Y."/>
            <person name="Jogler C."/>
        </authorList>
    </citation>
    <scope>NUCLEOTIDE SEQUENCE [LARGE SCALE GENOMIC DNA]</scope>
    <source>
        <strain evidence="2 3">CA54</strain>
    </source>
</reference>
<dbReference type="AlphaFoldDB" id="A0A5C6BTL4"/>
<proteinExistence type="predicted"/>
<evidence type="ECO:0000313" key="2">
    <source>
        <dbReference type="EMBL" id="TWU14179.1"/>
    </source>
</evidence>
<name>A0A5C6BTL4_9PLAN</name>